<feature type="transmembrane region" description="Helical" evidence="1">
    <location>
        <begin position="7"/>
        <end position="27"/>
    </location>
</feature>
<evidence type="ECO:0008006" key="4">
    <source>
        <dbReference type="Google" id="ProtNLM"/>
    </source>
</evidence>
<dbReference type="EMBL" id="PCYK01000014">
    <property type="protein sequence ID" value="PIR46011.1"/>
    <property type="molecule type" value="Genomic_DNA"/>
</dbReference>
<keyword evidence="1" id="KW-1133">Transmembrane helix</keyword>
<comment type="caution">
    <text evidence="2">The sequence shown here is derived from an EMBL/GenBank/DDBJ whole genome shotgun (WGS) entry which is preliminary data.</text>
</comment>
<dbReference type="AlphaFoldDB" id="A0A2H0RHH6"/>
<proteinExistence type="predicted"/>
<feature type="transmembrane region" description="Helical" evidence="1">
    <location>
        <begin position="118"/>
        <end position="140"/>
    </location>
</feature>
<feature type="transmembrane region" description="Helical" evidence="1">
    <location>
        <begin position="305"/>
        <end position="326"/>
    </location>
</feature>
<evidence type="ECO:0000313" key="2">
    <source>
        <dbReference type="EMBL" id="PIR46011.1"/>
    </source>
</evidence>
<sequence length="476" mass="55153">MSVARRALLISALLLVGGLVFSPHWFYPYPFHVDEWHHLAQARALFANNSHPEIGFQLFLRLLAPFDPVLIYKFLPALWAIFSALALFWLVYVRSKKDFWLAWWSVIFFATLKSNVNLLGLWFFTPLTFALPFVLLYLYFFTEGLERRSRQYLLAALAIMLGLLPVHAISVLFALPFLTLLVLLYYRDDLKRDWLFFATFLLVPLSGLIFYQWSAGLSWRELLSDLPAHLWFAKSWGVLELKNSPFELYSPIGYLLALAGAATIVWRRCWREQALFWLWPLSLLGSIAVYRIFDSSFLVPYQRNLFYLAIAWPYLSALGLLAWWRFLNQRVFPESQKIIIFGLAAVLSGLVILAAFRDYNLQPPGVALYQVIDDRDYAALRALAAWPKGRVMTDFFLGTALPAITPHRPVASIYFNRLYKEAVVEFFLTADCARRQELIATHRVRYVLSQETLTCVGELIYDQGPYLYQVKPNDDH</sequence>
<feature type="transmembrane region" description="Helical" evidence="1">
    <location>
        <begin position="274"/>
        <end position="293"/>
    </location>
</feature>
<gene>
    <name evidence="2" type="ORF">COV08_01920</name>
</gene>
<keyword evidence="1" id="KW-0812">Transmembrane</keyword>
<organism evidence="2 3">
    <name type="scientific">Candidatus Vogelbacteria bacterium CG10_big_fil_rev_8_21_14_0_10_49_38</name>
    <dbReference type="NCBI Taxonomy" id="1975043"/>
    <lineage>
        <taxon>Bacteria</taxon>
        <taxon>Candidatus Vogeliibacteriota</taxon>
    </lineage>
</organism>
<name>A0A2H0RHH6_9BACT</name>
<feature type="transmembrane region" description="Helical" evidence="1">
    <location>
        <begin position="248"/>
        <end position="267"/>
    </location>
</feature>
<feature type="transmembrane region" description="Helical" evidence="1">
    <location>
        <begin position="152"/>
        <end position="185"/>
    </location>
</feature>
<dbReference type="Proteomes" id="UP000230431">
    <property type="component" value="Unassembled WGS sequence"/>
</dbReference>
<reference evidence="2 3" key="1">
    <citation type="submission" date="2017-09" db="EMBL/GenBank/DDBJ databases">
        <title>Depth-based differentiation of microbial function through sediment-hosted aquifers and enrichment of novel symbionts in the deep terrestrial subsurface.</title>
        <authorList>
            <person name="Probst A.J."/>
            <person name="Ladd B."/>
            <person name="Jarett J.K."/>
            <person name="Geller-Mcgrath D.E."/>
            <person name="Sieber C.M."/>
            <person name="Emerson J.B."/>
            <person name="Anantharaman K."/>
            <person name="Thomas B.C."/>
            <person name="Malmstrom R."/>
            <person name="Stieglmeier M."/>
            <person name="Klingl A."/>
            <person name="Woyke T."/>
            <person name="Ryan C.M."/>
            <person name="Banfield J.F."/>
        </authorList>
    </citation>
    <scope>NUCLEOTIDE SEQUENCE [LARGE SCALE GENOMIC DNA]</scope>
    <source>
        <strain evidence="2">CG10_big_fil_rev_8_21_14_0_10_49_38</strain>
    </source>
</reference>
<evidence type="ECO:0000256" key="1">
    <source>
        <dbReference type="SAM" id="Phobius"/>
    </source>
</evidence>
<keyword evidence="1" id="KW-0472">Membrane</keyword>
<accession>A0A2H0RHH6</accession>
<feature type="transmembrane region" description="Helical" evidence="1">
    <location>
        <begin position="194"/>
        <end position="213"/>
    </location>
</feature>
<feature type="transmembrane region" description="Helical" evidence="1">
    <location>
        <begin position="338"/>
        <end position="356"/>
    </location>
</feature>
<feature type="transmembrane region" description="Helical" evidence="1">
    <location>
        <begin position="70"/>
        <end position="92"/>
    </location>
</feature>
<evidence type="ECO:0000313" key="3">
    <source>
        <dbReference type="Proteomes" id="UP000230431"/>
    </source>
</evidence>
<protein>
    <recommendedName>
        <fullName evidence="4">Glycosyltransferase RgtA/B/C/D-like domain-containing protein</fullName>
    </recommendedName>
</protein>